<dbReference type="InterPro" id="IPR001494">
    <property type="entry name" value="Importin-beta_N"/>
</dbReference>
<evidence type="ECO:0000259" key="5">
    <source>
        <dbReference type="PROSITE" id="PS50166"/>
    </source>
</evidence>
<evidence type="ECO:0000256" key="3">
    <source>
        <dbReference type="ARBA" id="ARBA00022927"/>
    </source>
</evidence>
<dbReference type="InterPro" id="IPR016024">
    <property type="entry name" value="ARM-type_fold"/>
</dbReference>
<evidence type="ECO:0000313" key="7">
    <source>
        <dbReference type="Proteomes" id="UP000815677"/>
    </source>
</evidence>
<evidence type="ECO:0000313" key="6">
    <source>
        <dbReference type="EMBL" id="GAT57395.1"/>
    </source>
</evidence>
<keyword evidence="3" id="KW-0653">Protein transport</keyword>
<feature type="domain" description="Importin N-terminal" evidence="5">
    <location>
        <begin position="280"/>
        <end position="380"/>
    </location>
</feature>
<dbReference type="Pfam" id="PF25018">
    <property type="entry name" value="HEAT_IPO9_c"/>
    <property type="match status" value="1"/>
</dbReference>
<accession>A0ABQ0M215</accession>
<keyword evidence="4" id="KW-0539">Nucleus</keyword>
<dbReference type="InterPro" id="IPR056840">
    <property type="entry name" value="HEAT_IPO9_central"/>
</dbReference>
<organism evidence="6 7">
    <name type="scientific">Mycena chlorophos</name>
    <name type="common">Agaric fungus</name>
    <name type="synonym">Agaricus chlorophos</name>
    <dbReference type="NCBI Taxonomy" id="658473"/>
    <lineage>
        <taxon>Eukaryota</taxon>
        <taxon>Fungi</taxon>
        <taxon>Dikarya</taxon>
        <taxon>Basidiomycota</taxon>
        <taxon>Agaricomycotina</taxon>
        <taxon>Agaricomycetes</taxon>
        <taxon>Agaricomycetidae</taxon>
        <taxon>Agaricales</taxon>
        <taxon>Marasmiineae</taxon>
        <taxon>Mycenaceae</taxon>
        <taxon>Mycena</taxon>
    </lineage>
</organism>
<keyword evidence="7" id="KW-1185">Reference proteome</keyword>
<evidence type="ECO:0000256" key="4">
    <source>
        <dbReference type="ARBA" id="ARBA00023242"/>
    </source>
</evidence>
<dbReference type="PANTHER" id="PTHR10997:SF9">
    <property type="entry name" value="IMPORTIN-9"/>
    <property type="match status" value="1"/>
</dbReference>
<sequence>MHIILTGATGLVGGQALRTCLANPSVTKLSILSRREFALPTEEGLDTEKAVIIVHKDYDTYPPALLEQLQGAHGCIWAQGISQTKVSRADYLRITYDFPMAAAKAFGGLAEKFNFVYVSGEGADPEEKSSILFAKTKGKTEKDLRALPSEYPALRIFNVRPGYVRPSPAQRPELSFSGRLLHGTVGSVMSAAMPSRVSPSDVLAKVLVELATGKGEPLEPGVGVEDEVNDAIMIINTRESVTRRPSCALPPRRRVNIMASELASVLKATLDPNPNTRIAAELKLTQLLALPDAGLALSSLVATLDPNPNTRIAAELKLTELLALPDAGLTLSSLVHSASIILRKYVTERWSPYFPAFKGSPPSPETKSQIRAAVFQGLSDPDRKIRTLCAHTLSAVASSDWPDEYPDLLSSLIGLISSGSPNSVHGAMQVFTEFIKSDLTEDQILPVLRDLLPVLLNILGAPEVHTALTRARTVSVFNQCVTSLYMVKGQHPQAVKEAIATILPIWLEAFKVLLSTDPQQDIVNRPNWDGLAVRIQVFKALDTINTSFPRALTPYLSVFLTAALNHLTALFPTFSQYYLASNESAPTSSENESIELPQLICPIFDFMGAVTRGGRYKSWFEEGNSNLSGLIAAVFNFLQMTHEDEETWATNPNAFVAQEDDETQQYSVRVAGFDLLASLIDQTRTHTANVFQTTIQDIISASQQAREAGSSAWWKPLEAGLAAIGSQAEAVEECVEDEQNAGRPKPIDIELLLSNVVPSVLALTEFPFLQGRGFVFASQYAKLLPVQLAGQYIEAAIQVIEASEAGVPVKISAVRAVHNFFQSANEGPTLSPFAPRIAKDLGPFLLVTSDDTLSLVLETLSVIIAVDKGRWITPELASSLTLSVIIAVDKGRWITPELASSLVTAILEVWTSNNKDPIFLSNVDNILTSLASSEAEGIYQTVVKQALPSLCRAMTDAPLNESYITASAIQLVSSLVAGAQEGALGDGFFAVLAPSLFKSLGEAEDRDVIQNGISCLTLVIRKDCPQLLAWSDASTGKSGIDGVLALIAKLLESQDESGGLVIGDLIIHLLRRAGESVLPVLPQLLQAMIARMRTAKTATFTQSLVVPFAFLINNQRDTVLDLLDGMNVDGRPALDILIQTWCENAETFQGFWPTRVSTLALCQLFVSERPSLQALVVKGDIIVKPETQNVIMTRSRTKTTPHQFSSISFPLKALKLILHDVQAGGESATVTAQGETFAPDVDSDDGDEDWADEDNVTKGKDDEFAYLSDLIGPRGMAFDNDDALDEDDDEDLQKDPISTMDLQAHLHGFFRECAARNTSGFSGLVDQMSAEETLVIQRVVNVNA</sequence>
<dbReference type="SUPFAM" id="SSF48371">
    <property type="entry name" value="ARM repeat"/>
    <property type="match status" value="1"/>
</dbReference>
<dbReference type="Proteomes" id="UP000815677">
    <property type="component" value="Unassembled WGS sequence"/>
</dbReference>
<dbReference type="Gene3D" id="1.25.10.10">
    <property type="entry name" value="Leucine-rich Repeat Variant"/>
    <property type="match status" value="1"/>
</dbReference>
<keyword evidence="2" id="KW-0813">Transport</keyword>
<dbReference type="Gene3D" id="3.40.50.720">
    <property type="entry name" value="NAD(P)-binding Rossmann-like Domain"/>
    <property type="match status" value="1"/>
</dbReference>
<dbReference type="InterPro" id="IPR011989">
    <property type="entry name" value="ARM-like"/>
</dbReference>
<dbReference type="PANTHER" id="PTHR10997">
    <property type="entry name" value="IMPORTIN-7, 8, 11"/>
    <property type="match status" value="1"/>
</dbReference>
<evidence type="ECO:0000256" key="2">
    <source>
        <dbReference type="ARBA" id="ARBA00022448"/>
    </source>
</evidence>
<reference evidence="6" key="1">
    <citation type="submission" date="2014-09" db="EMBL/GenBank/DDBJ databases">
        <title>Genome sequence of the luminous mushroom Mycena chlorophos for searching fungal bioluminescence genes.</title>
        <authorList>
            <person name="Tanaka Y."/>
            <person name="Kasuga D."/>
            <person name="Oba Y."/>
            <person name="Hase S."/>
            <person name="Sato K."/>
            <person name="Oba Y."/>
            <person name="Sakakibara Y."/>
        </authorList>
    </citation>
    <scope>NUCLEOTIDE SEQUENCE</scope>
</reference>
<dbReference type="SUPFAM" id="SSF51735">
    <property type="entry name" value="NAD(P)-binding Rossmann-fold domains"/>
    <property type="match status" value="1"/>
</dbReference>
<dbReference type="PROSITE" id="PS50166">
    <property type="entry name" value="IMPORTIN_B_NT"/>
    <property type="match status" value="1"/>
</dbReference>
<name>A0ABQ0M215_MYCCL</name>
<gene>
    <name evidence="6" type="ORF">MCHLO_13940</name>
</gene>
<proteinExistence type="predicted"/>
<protein>
    <submittedName>
        <fullName evidence="6">ARM repeat-containing protein</fullName>
    </submittedName>
</protein>
<evidence type="ECO:0000256" key="1">
    <source>
        <dbReference type="ARBA" id="ARBA00004123"/>
    </source>
</evidence>
<comment type="subcellular location">
    <subcellularLocation>
        <location evidence="1">Nucleus</location>
    </subcellularLocation>
</comment>
<dbReference type="EMBL" id="DF849461">
    <property type="protein sequence ID" value="GAT57395.1"/>
    <property type="molecule type" value="Genomic_DNA"/>
</dbReference>
<dbReference type="InterPro" id="IPR036291">
    <property type="entry name" value="NAD(P)-bd_dom_sf"/>
</dbReference>